<protein>
    <submittedName>
        <fullName evidence="1">Uncharacterized protein</fullName>
    </submittedName>
</protein>
<evidence type="ECO:0000313" key="2">
    <source>
        <dbReference type="Proteomes" id="UP000450457"/>
    </source>
</evidence>
<dbReference type="RefSeq" id="WP_160911067.1">
    <property type="nucleotide sequence ID" value="NZ_WMFA01000001.1"/>
</dbReference>
<evidence type="ECO:0000313" key="1">
    <source>
        <dbReference type="EMBL" id="MYL69788.1"/>
    </source>
</evidence>
<name>A0A845F7I1_9BACI</name>
<dbReference type="Proteomes" id="UP000450457">
    <property type="component" value="Unassembled WGS sequence"/>
</dbReference>
<dbReference type="EMBL" id="WMFA01000001">
    <property type="protein sequence ID" value="MYL69788.1"/>
    <property type="molecule type" value="Genomic_DNA"/>
</dbReference>
<accession>A0A845F7I1</accession>
<comment type="caution">
    <text evidence="1">The sequence shown here is derived from an EMBL/GenBank/DDBJ whole genome shotgun (WGS) entry which is preliminary data.</text>
</comment>
<dbReference type="GeneID" id="78005932"/>
<gene>
    <name evidence="1" type="ORF">GLW00_02940</name>
</gene>
<reference evidence="1 2" key="1">
    <citation type="submission" date="2019-11" db="EMBL/GenBank/DDBJ databases">
        <title>Genome sequences of 17 halophilic strains isolated from different environments.</title>
        <authorList>
            <person name="Furrow R.E."/>
        </authorList>
    </citation>
    <scope>NUCLEOTIDE SEQUENCE [LARGE SCALE GENOMIC DNA]</scope>
    <source>
        <strain evidence="1 2">SL-4</strain>
    </source>
</reference>
<dbReference type="OrthoDB" id="2971762at2"/>
<organism evidence="1 2">
    <name type="scientific">Halobacillus litoralis</name>
    <dbReference type="NCBI Taxonomy" id="45668"/>
    <lineage>
        <taxon>Bacteria</taxon>
        <taxon>Bacillati</taxon>
        <taxon>Bacillota</taxon>
        <taxon>Bacilli</taxon>
        <taxon>Bacillales</taxon>
        <taxon>Bacillaceae</taxon>
        <taxon>Halobacillus</taxon>
    </lineage>
</organism>
<sequence>MTILTQQGMQGVLLLSKNLEVYDEYVRRLMKEWGIYGREDEFIREGRETVYRIHKEKKETMDIDICIEIRKDLLKFFPSD</sequence>
<dbReference type="AlphaFoldDB" id="A0A845F7I1"/>
<proteinExistence type="predicted"/>